<name>A0A7W7YQ43_9BACT</name>
<keyword evidence="1" id="KW-0732">Signal</keyword>
<keyword evidence="4" id="KW-1185">Reference proteome</keyword>
<evidence type="ECO:0000313" key="3">
    <source>
        <dbReference type="EMBL" id="MBB5040169.1"/>
    </source>
</evidence>
<gene>
    <name evidence="3" type="ORF">HNQ64_004450</name>
</gene>
<dbReference type="InterPro" id="IPR036179">
    <property type="entry name" value="Ig-like_dom_sf"/>
</dbReference>
<dbReference type="GO" id="GO:0016020">
    <property type="term" value="C:membrane"/>
    <property type="evidence" value="ECO:0007669"/>
    <property type="project" value="InterPro"/>
</dbReference>
<protein>
    <recommendedName>
        <fullName evidence="2">Ig-like domain-containing protein</fullName>
    </recommendedName>
</protein>
<feature type="domain" description="Ig-like" evidence="2">
    <location>
        <begin position="992"/>
        <end position="1071"/>
    </location>
</feature>
<dbReference type="SUPFAM" id="SSF48726">
    <property type="entry name" value="Immunoglobulin"/>
    <property type="match status" value="1"/>
</dbReference>
<dbReference type="Pfam" id="PF05345">
    <property type="entry name" value="He_PIG"/>
    <property type="match status" value="1"/>
</dbReference>
<dbReference type="GO" id="GO:0005509">
    <property type="term" value="F:calcium ion binding"/>
    <property type="evidence" value="ECO:0007669"/>
    <property type="project" value="InterPro"/>
</dbReference>
<sequence>MKNKRYFFNQLLSGAALLVGTVTASAHIGYSGRDFGTVLPNAAPITISDQAVTSNFGWADGTDADFGDSHKLRAFRFNLSAPGYVTITFSGSTNGGTKDGSIKPGFSVFQGLAHLAPITNAPGSADHDGSAISQAYLATLGGVAKEGVFQSLADWRVGGDNQTGPVFNFDAADGLSTFVFKGYAVDGDSSLFGDVPGVVGDGNADGTVTKSFFLPAGDFSIFVGGAHYAGQSPTPDATSYGLVGTISVSSSYVAGDPAAGGIGYQHQIDLGSKSSVSFNGHVGAWSWEDNALFDAEAGEPPVGWTHTSNWAAVRLQKDTILTVTMTRDANVPWPSSELPYRRADTASMFPSLTLYRGWDNDGGDHHSYNNRGNIDWAEDLQYADHVDNSTEETITRTWFLPAGDYTFALGSNAPATNTNRQGYSITFSSQPSGAVDPVPNTYPEPDYIGTGGVGYAHTILAGKNESGSVSGLVGAWSWEDNALFGNDGQGTEPVGWTHTSNWIALRLETQTVFTITVERDATVPDPTTEEPERLADTSSLFPSFTLYKGWDNDGSDNHTYNNRGNVAWAEDITYHDHFDNSTETTITRSYLLPAGEYSIVIGSNAPATNPNNQGYKVSYSTSSQAKIDPVVGDEGIGYTFTVLAGAGETGSFSSHVGAWSWEDNALFSPGQPPVGWTHTSNWLALKLEEDVYFSLTVERDATVPWPSLAAPDRKADTSSMFPSLTLYRGWDNDGADLHTYNNRGNVLWAEDIRYVDHVDNSTADKITRTWRLPAGEYSLALGSNAPANNALRQGYKATYKTTSAANILAGDPAEGGIGYAHVISVGRGDSGSFSNHVGAWSWEDNALFNEANGDAPVGWTHTSRWVAVHVKDNLTLNLTVSRDANVAWPSTQEPNRLADTSSMFPSFTLWRGWDNDGTDSHTYNNRGNVAWAEDITYFDHYDNSTAGTITRSYTLTPGYYTIAVGSNAPANNSLRQGFNFAWTTGIPAVIAPVITQQPKSVELVAGKTTTLSVKAIGPNLSYQWKRNGKPVEDGAATTLVIEETALSDAGNYTVEVRNAAGWVHSVPATVAVIAAPVVNDFDIPDLIIGQPFQLTLGATNNPVSLTVKGLPRGLSFDNKSRTISGRPQVVATSVTVEVVAANRAGKSEPVTDTFAITALPTGIHGSFTGPLGRDASINGLLGGAVKFQVTATGGLTGTITLGSKAHKVAALLDTSLAAPATSLNLPRPGQAALQVSLRVDSAAKAVYGEVTDGSTVLPFIARQPLSPAGAYAGDYTLALLQDETNLDDVSLPQGSSIGAFKLAPTGAATGVVVLADNTKLTFGGPLEQHGHLTVFGVLYKGMGSLLGAFSIEAPVTVGENSATSGNLAMSEFSWFKGAVAKDRAYAQGFGPLELEVVGRKYITPASDELALGAQAGPGNAKISFTDGGAPDPTTRLDLDTLEIGLKTTKITEPNPAKIKLTVVAGAPGKFVPGTSGSFKGTLELTDTDTTVTPNKPLKRPVSFQGMIVDDGESLKGYGFFLLPQMPTLSPLTTVKTSPILSGGVWLEAVQNIE</sequence>
<dbReference type="Gene3D" id="2.60.40.10">
    <property type="entry name" value="Immunoglobulins"/>
    <property type="match status" value="2"/>
</dbReference>
<dbReference type="InterPro" id="IPR013783">
    <property type="entry name" value="Ig-like_fold"/>
</dbReference>
<proteinExistence type="predicted"/>
<dbReference type="Proteomes" id="UP000534294">
    <property type="component" value="Unassembled WGS sequence"/>
</dbReference>
<dbReference type="PROSITE" id="PS50835">
    <property type="entry name" value="IG_LIKE"/>
    <property type="match status" value="1"/>
</dbReference>
<dbReference type="EMBL" id="JACHIF010000012">
    <property type="protein sequence ID" value="MBB5040169.1"/>
    <property type="molecule type" value="Genomic_DNA"/>
</dbReference>
<dbReference type="SMART" id="SM00409">
    <property type="entry name" value="IG"/>
    <property type="match status" value="1"/>
</dbReference>
<dbReference type="SUPFAM" id="SSF49313">
    <property type="entry name" value="Cadherin-like"/>
    <property type="match status" value="1"/>
</dbReference>
<comment type="caution">
    <text evidence="3">The sequence shown here is derived from an EMBL/GenBank/DDBJ whole genome shotgun (WGS) entry which is preliminary data.</text>
</comment>
<evidence type="ECO:0000256" key="1">
    <source>
        <dbReference type="SAM" id="SignalP"/>
    </source>
</evidence>
<evidence type="ECO:0000313" key="4">
    <source>
        <dbReference type="Proteomes" id="UP000534294"/>
    </source>
</evidence>
<organism evidence="3 4">
    <name type="scientific">Prosthecobacter dejongeii</name>
    <dbReference type="NCBI Taxonomy" id="48465"/>
    <lineage>
        <taxon>Bacteria</taxon>
        <taxon>Pseudomonadati</taxon>
        <taxon>Verrucomicrobiota</taxon>
        <taxon>Verrucomicrobiia</taxon>
        <taxon>Verrucomicrobiales</taxon>
        <taxon>Verrucomicrobiaceae</taxon>
        <taxon>Prosthecobacter</taxon>
    </lineage>
</organism>
<reference evidence="3 4" key="1">
    <citation type="submission" date="2020-08" db="EMBL/GenBank/DDBJ databases">
        <title>Genomic Encyclopedia of Type Strains, Phase IV (KMG-IV): sequencing the most valuable type-strain genomes for metagenomic binning, comparative biology and taxonomic classification.</title>
        <authorList>
            <person name="Goeker M."/>
        </authorList>
    </citation>
    <scope>NUCLEOTIDE SEQUENCE [LARGE SCALE GENOMIC DNA]</scope>
    <source>
        <strain evidence="3 4">DSM 12251</strain>
    </source>
</reference>
<dbReference type="InterPro" id="IPR003599">
    <property type="entry name" value="Ig_sub"/>
</dbReference>
<dbReference type="InterPro" id="IPR007110">
    <property type="entry name" value="Ig-like_dom"/>
</dbReference>
<feature type="signal peptide" evidence="1">
    <location>
        <begin position="1"/>
        <end position="26"/>
    </location>
</feature>
<dbReference type="RefSeq" id="WP_184212706.1">
    <property type="nucleotide sequence ID" value="NZ_JACHIF010000012.1"/>
</dbReference>
<dbReference type="InterPro" id="IPR015919">
    <property type="entry name" value="Cadherin-like_sf"/>
</dbReference>
<accession>A0A7W7YQ43</accession>
<feature type="chain" id="PRO_5030921350" description="Ig-like domain-containing protein" evidence="1">
    <location>
        <begin position="27"/>
        <end position="1553"/>
    </location>
</feature>
<evidence type="ECO:0000259" key="2">
    <source>
        <dbReference type="PROSITE" id="PS50835"/>
    </source>
</evidence>
<dbReference type="Pfam" id="PF13927">
    <property type="entry name" value="Ig_3"/>
    <property type="match status" value="1"/>
</dbReference>